<dbReference type="EMBL" id="QXFX01001359">
    <property type="protein sequence ID" value="KAE9091647.1"/>
    <property type="molecule type" value="Genomic_DNA"/>
</dbReference>
<comment type="caution">
    <text evidence="1">The sequence shown here is derived from an EMBL/GenBank/DDBJ whole genome shotgun (WGS) entry which is preliminary data.</text>
</comment>
<sequence>MRTDMSSFRDNTGRLGLDLSDSSSSVSCSSLCASPAPLGGSNLPSVVQLQVTGQLYIADQRLGRAQVVQLESVGQVEVGIQLWGRAQIAQRLVRALLIAVKLLFPTPPLRVRAMVLCPEPLQ</sequence>
<dbReference type="AlphaFoldDB" id="A0A6G0KLT6"/>
<dbReference type="Proteomes" id="UP000488956">
    <property type="component" value="Unassembled WGS sequence"/>
</dbReference>
<evidence type="ECO:0000313" key="2">
    <source>
        <dbReference type="Proteomes" id="UP000488956"/>
    </source>
</evidence>
<reference evidence="1 2" key="1">
    <citation type="submission" date="2018-09" db="EMBL/GenBank/DDBJ databases">
        <title>Genomic investigation of the strawberry pathogen Phytophthora fragariae indicates pathogenicity is determined by transcriptional variation in three key races.</title>
        <authorList>
            <person name="Adams T.M."/>
            <person name="Armitage A.D."/>
            <person name="Sobczyk M.K."/>
            <person name="Bates H.J."/>
            <person name="Dunwell J.M."/>
            <person name="Nellist C.F."/>
            <person name="Harrison R.J."/>
        </authorList>
    </citation>
    <scope>NUCLEOTIDE SEQUENCE [LARGE SCALE GENOMIC DNA]</scope>
    <source>
        <strain evidence="1 2">ONT-3</strain>
    </source>
</reference>
<evidence type="ECO:0000313" key="1">
    <source>
        <dbReference type="EMBL" id="KAE9091647.1"/>
    </source>
</evidence>
<gene>
    <name evidence="1" type="ORF">PF010_g18113</name>
</gene>
<accession>A0A6G0KLT6</accession>
<organism evidence="1 2">
    <name type="scientific">Phytophthora fragariae</name>
    <dbReference type="NCBI Taxonomy" id="53985"/>
    <lineage>
        <taxon>Eukaryota</taxon>
        <taxon>Sar</taxon>
        <taxon>Stramenopiles</taxon>
        <taxon>Oomycota</taxon>
        <taxon>Peronosporomycetes</taxon>
        <taxon>Peronosporales</taxon>
        <taxon>Peronosporaceae</taxon>
        <taxon>Phytophthora</taxon>
    </lineage>
</organism>
<name>A0A6G0KLT6_9STRA</name>
<proteinExistence type="predicted"/>
<protein>
    <submittedName>
        <fullName evidence="1">Uncharacterized protein</fullName>
    </submittedName>
</protein>